<feature type="compositionally biased region" description="Low complexity" evidence="2">
    <location>
        <begin position="316"/>
        <end position="327"/>
    </location>
</feature>
<reference evidence="3 4" key="1">
    <citation type="submission" date="2018-06" db="EMBL/GenBank/DDBJ databases">
        <title>The Genome of Cuscuta australis (Dodder) Provides Insight into the Evolution of Plant Parasitism.</title>
        <authorList>
            <person name="Liu H."/>
        </authorList>
    </citation>
    <scope>NUCLEOTIDE SEQUENCE [LARGE SCALE GENOMIC DNA]</scope>
    <source>
        <strain evidence="4">cv. Yunnan</strain>
        <tissue evidence="3">Vines</tissue>
    </source>
</reference>
<evidence type="ECO:0000256" key="2">
    <source>
        <dbReference type="SAM" id="MobiDB-lite"/>
    </source>
</evidence>
<accession>A0A328E6C5</accession>
<feature type="region of interest" description="Disordered" evidence="2">
    <location>
        <begin position="316"/>
        <end position="371"/>
    </location>
</feature>
<dbReference type="AlphaFoldDB" id="A0A328E6C5"/>
<feature type="compositionally biased region" description="Polar residues" evidence="2">
    <location>
        <begin position="356"/>
        <end position="368"/>
    </location>
</feature>
<feature type="coiled-coil region" evidence="1">
    <location>
        <begin position="96"/>
        <end position="158"/>
    </location>
</feature>
<feature type="coiled-coil region" evidence="1">
    <location>
        <begin position="187"/>
        <end position="242"/>
    </location>
</feature>
<feature type="region of interest" description="Disordered" evidence="2">
    <location>
        <begin position="1"/>
        <end position="78"/>
    </location>
</feature>
<proteinExistence type="predicted"/>
<evidence type="ECO:0000256" key="1">
    <source>
        <dbReference type="SAM" id="Coils"/>
    </source>
</evidence>
<keyword evidence="1" id="KW-0175">Coiled coil</keyword>
<feature type="compositionally biased region" description="Basic and acidic residues" evidence="2">
    <location>
        <begin position="31"/>
        <end position="45"/>
    </location>
</feature>
<dbReference type="EMBL" id="NQVE01000043">
    <property type="protein sequence ID" value="RAL52011.1"/>
    <property type="molecule type" value="Genomic_DNA"/>
</dbReference>
<feature type="compositionally biased region" description="Basic and acidic residues" evidence="2">
    <location>
        <begin position="59"/>
        <end position="68"/>
    </location>
</feature>
<dbReference type="Proteomes" id="UP000249390">
    <property type="component" value="Unassembled WGS sequence"/>
</dbReference>
<name>A0A328E6C5_9ASTE</name>
<protein>
    <submittedName>
        <fullName evidence="3">Uncharacterized protein</fullName>
    </submittedName>
</protein>
<feature type="compositionally biased region" description="Basic residues" evidence="2">
    <location>
        <begin position="1"/>
        <end position="19"/>
    </location>
</feature>
<keyword evidence="4" id="KW-1185">Reference proteome</keyword>
<evidence type="ECO:0000313" key="4">
    <source>
        <dbReference type="Proteomes" id="UP000249390"/>
    </source>
</evidence>
<organism evidence="3 4">
    <name type="scientific">Cuscuta australis</name>
    <dbReference type="NCBI Taxonomy" id="267555"/>
    <lineage>
        <taxon>Eukaryota</taxon>
        <taxon>Viridiplantae</taxon>
        <taxon>Streptophyta</taxon>
        <taxon>Embryophyta</taxon>
        <taxon>Tracheophyta</taxon>
        <taxon>Spermatophyta</taxon>
        <taxon>Magnoliopsida</taxon>
        <taxon>eudicotyledons</taxon>
        <taxon>Gunneridae</taxon>
        <taxon>Pentapetalae</taxon>
        <taxon>asterids</taxon>
        <taxon>lamiids</taxon>
        <taxon>Solanales</taxon>
        <taxon>Convolvulaceae</taxon>
        <taxon>Cuscuteae</taxon>
        <taxon>Cuscuta</taxon>
        <taxon>Cuscuta subgen. Grammica</taxon>
        <taxon>Cuscuta sect. Cleistogrammica</taxon>
    </lineage>
</organism>
<comment type="caution">
    <text evidence="3">The sequence shown here is derived from an EMBL/GenBank/DDBJ whole genome shotgun (WGS) entry which is preliminary data.</text>
</comment>
<gene>
    <name evidence="3" type="ORF">DM860_016509</name>
</gene>
<sequence>MEEEKKKKKNKNKKKKNKQNKITDNVPSGAREPDQNHVCESREDTAETAELQDNGAAKIDMDLNRDLSTKPPTEPTLLEGDKQYWMDREAIFEEKIKQLEKEKEIHTVKAASFEEKIKQMEKKKEVYAESECKVQERITQLESENIIHIREVASLEEKILLLHTEKDVLLHRVTVLEAQISQFSNEKESWLQKEVRLEETIKHIEEERDALIGKENLMEETVSKLNADNAFLQTQVKELEELQRSCVLENQLLKETVTTLQSQIHVHVKSANIPYSSSGRNQVNESCMDELHQQGGPVKQDSLSSKSGPIALNVESSYYSNNNTDSSTTDREITSAEDSLVEPTQILPESEDTTQSKDGSNDGTNISLSDEIETSEIVQIPLEDDDVVAATTESKSISADENTEVPLSDAPLIGAPFRLFSFVARYVSGADLVDKSSG</sequence>
<evidence type="ECO:0000313" key="3">
    <source>
        <dbReference type="EMBL" id="RAL52011.1"/>
    </source>
</evidence>